<keyword evidence="2" id="KW-1185">Reference proteome</keyword>
<dbReference type="PANTHER" id="PTHR43799:SF1">
    <property type="entry name" value="ASPARTATE AMINOTRANSFERASE"/>
    <property type="match status" value="1"/>
</dbReference>
<dbReference type="Pfam" id="PF12897">
    <property type="entry name" value="Asp_aminotransf"/>
    <property type="match status" value="1"/>
</dbReference>
<dbReference type="PANTHER" id="PTHR43799">
    <property type="entry name" value="AMINOTRANSFERASE, PUTATIVE-RELATED"/>
    <property type="match status" value="1"/>
</dbReference>
<dbReference type="RefSeq" id="WP_084424245.1">
    <property type="nucleotide sequence ID" value="NZ_FWXV01000001.1"/>
</dbReference>
<dbReference type="GO" id="GO:0004069">
    <property type="term" value="F:L-aspartate:2-oxoglutarate aminotransferase activity"/>
    <property type="evidence" value="ECO:0007669"/>
    <property type="project" value="InterPro"/>
</dbReference>
<protein>
    <submittedName>
        <fullName evidence="1">DNA-binding transcriptional regulator, MocR family, contains an aminotransferase domain</fullName>
    </submittedName>
</protein>
<dbReference type="AlphaFoldDB" id="A0A1Y5WU56"/>
<dbReference type="OrthoDB" id="199743at2"/>
<keyword evidence="1" id="KW-0032">Aminotransferase</keyword>
<dbReference type="GO" id="GO:0003677">
    <property type="term" value="F:DNA binding"/>
    <property type="evidence" value="ECO:0007669"/>
    <property type="project" value="UniProtKB-KW"/>
</dbReference>
<keyword evidence="1" id="KW-0238">DNA-binding</keyword>
<organism evidence="1 2">
    <name type="scientific">Kibdelosporangium aridum</name>
    <dbReference type="NCBI Taxonomy" id="2030"/>
    <lineage>
        <taxon>Bacteria</taxon>
        <taxon>Bacillati</taxon>
        <taxon>Actinomycetota</taxon>
        <taxon>Actinomycetes</taxon>
        <taxon>Pseudonocardiales</taxon>
        <taxon>Pseudonocardiaceae</taxon>
        <taxon>Kibdelosporangium</taxon>
    </lineage>
</organism>
<evidence type="ECO:0000313" key="1">
    <source>
        <dbReference type="EMBL" id="SMC51089.1"/>
    </source>
</evidence>
<sequence length="427" mass="46715">MTAPVNAELSASLQAARQDYAALLDKKLKLDLTRGKPSAQQVQLANAMLALPGEQYKAADGTDTRNYGGQQGLPELREIFGELLQVPASQLLAQGNSSLELMHDSIVFALMYPLPGGQRRWSNEERIAFICPVPGYDRHFTICERYGIEMIPVPMTADGPDMAEVERLVSTDPGIKGIWCVPKYSNPDGTTYSDETVRRLASMKTAAPDFRIFWDNAYAVHHLTDEEVQVADILTACADAGNPDRAFIYGSTSKITWAGAGVAFFGSSEANVKWLLHCTAARTIGPDKTNHLRHALFLKDADGVREHMRKHRELIQPKFDAVLNIFDQQLKGLATWSRPKGGYFITLNVPDGCAKEIVRKAAEAGIALTPAGSTHPYMDDPQDRVIRIAPTFPSLEDIEVAIAGVATCVRLVGYEKLASAQGLDATD</sequence>
<dbReference type="Proteomes" id="UP000192674">
    <property type="component" value="Unassembled WGS sequence"/>
</dbReference>
<name>A0A1Y5WU56_KIBAR</name>
<dbReference type="CDD" id="cd00609">
    <property type="entry name" value="AAT_like"/>
    <property type="match status" value="1"/>
</dbReference>
<gene>
    <name evidence="1" type="ORF">SAMN05661093_00300</name>
</gene>
<evidence type="ECO:0000313" key="2">
    <source>
        <dbReference type="Proteomes" id="UP000192674"/>
    </source>
</evidence>
<dbReference type="InterPro" id="IPR015421">
    <property type="entry name" value="PyrdxlP-dep_Trfase_major"/>
</dbReference>
<dbReference type="InterPro" id="IPR024551">
    <property type="entry name" value="AspAT_Ic"/>
</dbReference>
<dbReference type="InterPro" id="IPR015424">
    <property type="entry name" value="PyrdxlP-dep_Trfase"/>
</dbReference>
<reference evidence="1 2" key="1">
    <citation type="submission" date="2017-04" db="EMBL/GenBank/DDBJ databases">
        <authorList>
            <person name="Afonso C.L."/>
            <person name="Miller P.J."/>
            <person name="Scott M.A."/>
            <person name="Spackman E."/>
            <person name="Goraichik I."/>
            <person name="Dimitrov K.M."/>
            <person name="Suarez D.L."/>
            <person name="Swayne D.E."/>
        </authorList>
    </citation>
    <scope>NUCLEOTIDE SEQUENCE [LARGE SCALE GENOMIC DNA]</scope>
    <source>
        <strain evidence="1 2">DSM 43828</strain>
    </source>
</reference>
<dbReference type="EMBL" id="FWXV01000001">
    <property type="protein sequence ID" value="SMC51089.1"/>
    <property type="molecule type" value="Genomic_DNA"/>
</dbReference>
<dbReference type="SUPFAM" id="SSF53383">
    <property type="entry name" value="PLP-dependent transferases"/>
    <property type="match status" value="1"/>
</dbReference>
<dbReference type="InterPro" id="IPR015422">
    <property type="entry name" value="PyrdxlP-dep_Trfase_small"/>
</dbReference>
<dbReference type="Gene3D" id="3.90.1150.10">
    <property type="entry name" value="Aspartate Aminotransferase, domain 1"/>
    <property type="match status" value="1"/>
</dbReference>
<accession>A0A1Y5WU56</accession>
<dbReference type="Gene3D" id="3.40.640.10">
    <property type="entry name" value="Type I PLP-dependent aspartate aminotransferase-like (Major domain)"/>
    <property type="match status" value="1"/>
</dbReference>
<proteinExistence type="predicted"/>
<keyword evidence="1" id="KW-0808">Transferase</keyword>